<sequence>MIDPVSLVAGVVTTVLLPKALEKVGEKIGETAWDKSAEAIQNVRETVQAKLQTAGTTGLLTRAETNPNEVNTQVLQAEIVTQMQEDQDFATKLQELVKQMQSQSPTVQVILKELRVRGKVEIGNIKQINEGQSNAQQKFGKNWQVGGDVKVGDVTQENRSV</sequence>
<keyword evidence="2" id="KW-1185">Reference proteome</keyword>
<geneLocation type="plasmid" evidence="1 2">
    <name>pNPUN02</name>
</geneLocation>
<name>B2JBD3_NOSP7</name>
<dbReference type="HOGENOM" id="CLU_1641993_0_0_3"/>
<gene>
    <name evidence="1" type="ordered locus">Npun_BF098</name>
</gene>
<accession>B2JBD3</accession>
<keyword evidence="1" id="KW-0614">Plasmid</keyword>
<protein>
    <submittedName>
        <fullName evidence="1">Transcriptional regulator, Fis family</fullName>
    </submittedName>
</protein>
<proteinExistence type="predicted"/>
<dbReference type="KEGG" id="npu:Npun_BF098"/>
<dbReference type="EnsemblBacteria" id="ACC85237">
    <property type="protein sequence ID" value="ACC85237"/>
    <property type="gene ID" value="Npun_BF098"/>
</dbReference>
<dbReference type="Proteomes" id="UP000001191">
    <property type="component" value="Plasmid pNPUN02"/>
</dbReference>
<dbReference type="EMBL" id="CP001039">
    <property type="protein sequence ID" value="ACC85237.1"/>
    <property type="molecule type" value="Genomic_DNA"/>
</dbReference>
<evidence type="ECO:0000313" key="2">
    <source>
        <dbReference type="Proteomes" id="UP000001191"/>
    </source>
</evidence>
<dbReference type="RefSeq" id="WP_012413246.1">
    <property type="nucleotide sequence ID" value="NC_010632.1"/>
</dbReference>
<reference evidence="2" key="1">
    <citation type="submission" date="2008-04" db="EMBL/GenBank/DDBJ databases">
        <title>Complete sequence of plasmid 2 of Nostoc punctiforme ATCC 29133.</title>
        <authorList>
            <consortium name="US DOE Joint Genome Institute"/>
            <person name="Copeland A."/>
            <person name="Lucas S."/>
            <person name="Lapidus A."/>
            <person name="Glavina del Rio T."/>
            <person name="Dalin E."/>
            <person name="Tice H."/>
            <person name="Pitluck S."/>
            <person name="Chain P."/>
            <person name="Malfatti S."/>
            <person name="Shin M."/>
            <person name="Vergez L."/>
            <person name="Schmutz J."/>
            <person name="Larimer F."/>
            <person name="Land M."/>
            <person name="Hauser L."/>
            <person name="Kyrpides N."/>
            <person name="Kim E."/>
            <person name="Meeks J.C."/>
            <person name="Elhai J."/>
            <person name="Campbell E.L."/>
            <person name="Thiel T."/>
            <person name="Longmire J."/>
            <person name="Potts M."/>
            <person name="Atlas R."/>
        </authorList>
    </citation>
    <scope>NUCLEOTIDE SEQUENCE [LARGE SCALE GENOMIC DNA]</scope>
    <source>
        <strain evidence="2">ATCC 29133 / PCC 73102</strain>
        <plasmid evidence="2">Plasmid pNPUN02</plasmid>
    </source>
</reference>
<evidence type="ECO:0000313" key="1">
    <source>
        <dbReference type="EMBL" id="ACC85237.1"/>
    </source>
</evidence>
<organism evidence="1 2">
    <name type="scientific">Nostoc punctiforme (strain ATCC 29133 / PCC 73102)</name>
    <dbReference type="NCBI Taxonomy" id="63737"/>
    <lineage>
        <taxon>Bacteria</taxon>
        <taxon>Bacillati</taxon>
        <taxon>Cyanobacteriota</taxon>
        <taxon>Cyanophyceae</taxon>
        <taxon>Nostocales</taxon>
        <taxon>Nostocaceae</taxon>
        <taxon>Nostoc</taxon>
    </lineage>
</organism>
<dbReference type="AlphaFoldDB" id="B2JBD3"/>